<dbReference type="EMBL" id="FQZU01000052">
    <property type="protein sequence ID" value="SHL20181.1"/>
    <property type="molecule type" value="Genomic_DNA"/>
</dbReference>
<name>A0A1M6YPC7_9BACT</name>
<sequence>MNLSAFHEYLNGPAPVLFFRLDGQGRVMSMNNYASQICGDLTAGTPFQDVLIDFQEAFDFQKIEDAPSEEHLLSIQTVSGHPQSYLFVFKRLGNLVLAFGRPDMQEMELLRTEMVALNQELVNLTRDLHKKNAELQHALDHVKTLQGVIPICMHCHKIRNEKQVWDKLEEYLIERADVDLSHSICPECMEKLYPEDGDDEC</sequence>
<evidence type="ECO:0008006" key="4">
    <source>
        <dbReference type="Google" id="ProtNLM"/>
    </source>
</evidence>
<dbReference type="OrthoDB" id="5415356at2"/>
<reference evidence="3" key="1">
    <citation type="submission" date="2016-11" db="EMBL/GenBank/DDBJ databases">
        <authorList>
            <person name="Varghese N."/>
            <person name="Submissions S."/>
        </authorList>
    </citation>
    <scope>NUCLEOTIDE SEQUENCE [LARGE SCALE GENOMIC DNA]</scope>
    <source>
        <strain evidence="3">DSM 16219</strain>
    </source>
</reference>
<keyword evidence="1" id="KW-0175">Coiled coil</keyword>
<evidence type="ECO:0000313" key="3">
    <source>
        <dbReference type="Proteomes" id="UP000183994"/>
    </source>
</evidence>
<proteinExistence type="predicted"/>
<dbReference type="Proteomes" id="UP000183994">
    <property type="component" value="Unassembled WGS sequence"/>
</dbReference>
<evidence type="ECO:0000313" key="2">
    <source>
        <dbReference type="EMBL" id="SHL20181.1"/>
    </source>
</evidence>
<keyword evidence="3" id="KW-1185">Reference proteome</keyword>
<accession>A0A1M6YPC7</accession>
<dbReference type="STRING" id="1121393.SAMN02745216_04806"/>
<organism evidence="2 3">
    <name type="scientific">Desulfatibacillum alkenivorans DSM 16219</name>
    <dbReference type="NCBI Taxonomy" id="1121393"/>
    <lineage>
        <taxon>Bacteria</taxon>
        <taxon>Pseudomonadati</taxon>
        <taxon>Thermodesulfobacteriota</taxon>
        <taxon>Desulfobacteria</taxon>
        <taxon>Desulfobacterales</taxon>
        <taxon>Desulfatibacillaceae</taxon>
        <taxon>Desulfatibacillum</taxon>
    </lineage>
</organism>
<evidence type="ECO:0000256" key="1">
    <source>
        <dbReference type="SAM" id="Coils"/>
    </source>
</evidence>
<gene>
    <name evidence="2" type="ORF">SAMN02745216_04806</name>
</gene>
<dbReference type="RefSeq" id="WP_073478787.1">
    <property type="nucleotide sequence ID" value="NZ_FQZU01000052.1"/>
</dbReference>
<protein>
    <recommendedName>
        <fullName evidence="4">PAS fold-containing protein</fullName>
    </recommendedName>
</protein>
<feature type="coiled-coil region" evidence="1">
    <location>
        <begin position="107"/>
        <end position="134"/>
    </location>
</feature>
<dbReference type="AlphaFoldDB" id="A0A1M6YPC7"/>